<sequence>MGKIRDVVDVNKGRLMLDNGEVSMAGNYYRASKKSYYDILEVAHSASTDEINKSYRKLSIRYHPDRNKDQNASEIFSHLSEAKRILTDREKRTSYDRLLNELNSTPSSQIGVSAATDFSFSDFLKNFMAREKTTEENTMKEYVEAILKGKEPRINSLNFLLKASKYDQIALQILTKHSKIDKAQFKLSQYLATKAIMNDESAPQLLAILRDLLSEAKVANRFDQSTQLKEILEQLALTINNHSKIQKEKDMASIILCSIYLEKSKYKDARILYKLLMQRAGQPDFAFAEQFGKLTSQFTASINYAICQAAAKNDLESINELFEFKNDELNMVLLEDIIQENLAAFEMIYNQCSPSAVASTQYYLSGWGIAHYAVYNNRVRILEFLNTHQPELLTVKTNSSQAYTPLLLGLNTYPKISDWLPSWLPGGRNHPRESIKYLITQKLGLSIADPAGNFPIHIAAQNLEKEWIDLLVKHGADVTQKNSKNETALQMYDYANSASMLGSLFSFFGSGGTAQEPDSTRIQLGFS</sequence>
<dbReference type="SUPFAM" id="SSF46565">
    <property type="entry name" value="Chaperone J-domain"/>
    <property type="match status" value="1"/>
</dbReference>
<dbReference type="PANTHER" id="PTHR44360">
    <property type="entry name" value="DNAJ HOMOLOG SUBFAMILY B MEMBER 9"/>
    <property type="match status" value="1"/>
</dbReference>
<dbReference type="InterPro" id="IPR051948">
    <property type="entry name" value="Hsp70_co-chaperone_J-domain"/>
</dbReference>
<dbReference type="AlphaFoldDB" id="A0A0W0ZAD5"/>
<dbReference type="PANTHER" id="PTHR44360:SF1">
    <property type="entry name" value="DNAJ HOMOLOG SUBFAMILY B MEMBER 9"/>
    <property type="match status" value="1"/>
</dbReference>
<dbReference type="PRINTS" id="PR00625">
    <property type="entry name" value="JDOMAIN"/>
</dbReference>
<dbReference type="PATRIC" id="fig|1122169.6.peg.156"/>
<keyword evidence="5" id="KW-1185">Reference proteome</keyword>
<protein>
    <submittedName>
        <fullName evidence="4">Molecular chaperone DnaJ</fullName>
    </submittedName>
</protein>
<dbReference type="eggNOG" id="COG0484">
    <property type="taxonomic scope" value="Bacteria"/>
</dbReference>
<dbReference type="GO" id="GO:0051087">
    <property type="term" value="F:protein-folding chaperone binding"/>
    <property type="evidence" value="ECO:0007669"/>
    <property type="project" value="TreeGrafter"/>
</dbReference>
<evidence type="ECO:0000259" key="3">
    <source>
        <dbReference type="PROSITE" id="PS50076"/>
    </source>
</evidence>
<gene>
    <name evidence="4" type="primary">dnaJ_2</name>
    <name evidence="4" type="ORF">Lsha_0141</name>
</gene>
<dbReference type="PROSITE" id="PS50076">
    <property type="entry name" value="DNAJ_2"/>
    <property type="match status" value="1"/>
</dbReference>
<accession>A0A0W0ZAD5</accession>
<keyword evidence="1" id="KW-0143">Chaperone</keyword>
<dbReference type="InterPro" id="IPR001623">
    <property type="entry name" value="DnaJ_domain"/>
</dbReference>
<keyword evidence="2" id="KW-0040">ANK repeat</keyword>
<organism evidence="4 5">
    <name type="scientific">Legionella shakespearei DSM 23087</name>
    <dbReference type="NCBI Taxonomy" id="1122169"/>
    <lineage>
        <taxon>Bacteria</taxon>
        <taxon>Pseudomonadati</taxon>
        <taxon>Pseudomonadota</taxon>
        <taxon>Gammaproteobacteria</taxon>
        <taxon>Legionellales</taxon>
        <taxon>Legionellaceae</taxon>
        <taxon>Legionella</taxon>
    </lineage>
</organism>
<name>A0A0W0ZAD5_9GAMM</name>
<dbReference type="Pfam" id="PF00023">
    <property type="entry name" value="Ank"/>
    <property type="match status" value="1"/>
</dbReference>
<dbReference type="InterPro" id="IPR002110">
    <property type="entry name" value="Ankyrin_rpt"/>
</dbReference>
<comment type="caution">
    <text evidence="4">The sequence shown here is derived from an EMBL/GenBank/DDBJ whole genome shotgun (WGS) entry which is preliminary data.</text>
</comment>
<dbReference type="Proteomes" id="UP000054600">
    <property type="component" value="Unassembled WGS sequence"/>
</dbReference>
<dbReference type="STRING" id="1122169.Lsha_0141"/>
<dbReference type="Pfam" id="PF00226">
    <property type="entry name" value="DnaJ"/>
    <property type="match status" value="1"/>
</dbReference>
<dbReference type="GO" id="GO:0036503">
    <property type="term" value="P:ERAD pathway"/>
    <property type="evidence" value="ECO:0007669"/>
    <property type="project" value="TreeGrafter"/>
</dbReference>
<dbReference type="SUPFAM" id="SSF48403">
    <property type="entry name" value="Ankyrin repeat"/>
    <property type="match status" value="1"/>
</dbReference>
<evidence type="ECO:0000313" key="5">
    <source>
        <dbReference type="Proteomes" id="UP000054600"/>
    </source>
</evidence>
<evidence type="ECO:0000256" key="2">
    <source>
        <dbReference type="PROSITE-ProRule" id="PRU00023"/>
    </source>
</evidence>
<dbReference type="InterPro" id="IPR036770">
    <property type="entry name" value="Ankyrin_rpt-contain_sf"/>
</dbReference>
<dbReference type="PROSITE" id="PS50297">
    <property type="entry name" value="ANK_REP_REGION"/>
    <property type="match status" value="1"/>
</dbReference>
<dbReference type="EMBL" id="LNYW01000007">
    <property type="protein sequence ID" value="KTD66065.1"/>
    <property type="molecule type" value="Genomic_DNA"/>
</dbReference>
<dbReference type="GO" id="GO:0051787">
    <property type="term" value="F:misfolded protein binding"/>
    <property type="evidence" value="ECO:0007669"/>
    <property type="project" value="TreeGrafter"/>
</dbReference>
<reference evidence="4 5" key="1">
    <citation type="submission" date="2015-11" db="EMBL/GenBank/DDBJ databases">
        <title>Genomic analysis of 38 Legionella species identifies large and diverse effector repertoires.</title>
        <authorList>
            <person name="Burstein D."/>
            <person name="Amaro F."/>
            <person name="Zusman T."/>
            <person name="Lifshitz Z."/>
            <person name="Cohen O."/>
            <person name="Gilbert J.A."/>
            <person name="Pupko T."/>
            <person name="Shuman H.A."/>
            <person name="Segal G."/>
        </authorList>
    </citation>
    <scope>NUCLEOTIDE SEQUENCE [LARGE SCALE GENOMIC DNA]</scope>
    <source>
        <strain evidence="4 5">ATCC 49655</strain>
    </source>
</reference>
<dbReference type="PROSITE" id="PS50088">
    <property type="entry name" value="ANK_REPEAT"/>
    <property type="match status" value="1"/>
</dbReference>
<evidence type="ECO:0000313" key="4">
    <source>
        <dbReference type="EMBL" id="KTD66065.1"/>
    </source>
</evidence>
<feature type="repeat" description="ANK" evidence="2">
    <location>
        <begin position="451"/>
        <end position="483"/>
    </location>
</feature>
<dbReference type="Gene3D" id="1.25.40.20">
    <property type="entry name" value="Ankyrin repeat-containing domain"/>
    <property type="match status" value="1"/>
</dbReference>
<dbReference type="SMART" id="SM00271">
    <property type="entry name" value="DnaJ"/>
    <property type="match status" value="1"/>
</dbReference>
<evidence type="ECO:0000256" key="1">
    <source>
        <dbReference type="ARBA" id="ARBA00023186"/>
    </source>
</evidence>
<proteinExistence type="predicted"/>
<dbReference type="Gene3D" id="1.10.287.110">
    <property type="entry name" value="DnaJ domain"/>
    <property type="match status" value="1"/>
</dbReference>
<dbReference type="InterPro" id="IPR036869">
    <property type="entry name" value="J_dom_sf"/>
</dbReference>
<dbReference type="CDD" id="cd06257">
    <property type="entry name" value="DnaJ"/>
    <property type="match status" value="1"/>
</dbReference>
<feature type="domain" description="J" evidence="3">
    <location>
        <begin position="35"/>
        <end position="99"/>
    </location>
</feature>